<evidence type="ECO:0000259" key="5">
    <source>
        <dbReference type="PROSITE" id="PS51007"/>
    </source>
</evidence>
<keyword evidence="2 4" id="KW-0479">Metal-binding</keyword>
<dbReference type="EMBL" id="CP016172">
    <property type="protein sequence ID" value="ANN77464.1"/>
    <property type="molecule type" value="Genomic_DNA"/>
</dbReference>
<evidence type="ECO:0000313" key="7">
    <source>
        <dbReference type="Proteomes" id="UP000091926"/>
    </source>
</evidence>
<dbReference type="STRING" id="463014.BAU07_10440"/>
<dbReference type="InterPro" id="IPR009056">
    <property type="entry name" value="Cyt_c-like_dom"/>
</dbReference>
<dbReference type="GO" id="GO:0020037">
    <property type="term" value="F:heme binding"/>
    <property type="evidence" value="ECO:0007669"/>
    <property type="project" value="InterPro"/>
</dbReference>
<dbReference type="AlphaFoldDB" id="A0A193GDV1"/>
<evidence type="ECO:0000256" key="1">
    <source>
        <dbReference type="ARBA" id="ARBA00022617"/>
    </source>
</evidence>
<evidence type="ECO:0000256" key="2">
    <source>
        <dbReference type="ARBA" id="ARBA00022723"/>
    </source>
</evidence>
<proteinExistence type="predicted"/>
<protein>
    <recommendedName>
        <fullName evidence="5">Cytochrome c domain-containing protein</fullName>
    </recommendedName>
</protein>
<organism evidence="6 7">
    <name type="scientific">Bordetella flabilis</name>
    <dbReference type="NCBI Taxonomy" id="463014"/>
    <lineage>
        <taxon>Bacteria</taxon>
        <taxon>Pseudomonadati</taxon>
        <taxon>Pseudomonadota</taxon>
        <taxon>Betaproteobacteria</taxon>
        <taxon>Burkholderiales</taxon>
        <taxon>Alcaligenaceae</taxon>
        <taxon>Bordetella</taxon>
    </lineage>
</organism>
<dbReference type="RefSeq" id="WP_066657072.1">
    <property type="nucleotide sequence ID" value="NZ_CBCSCL010000039.1"/>
</dbReference>
<keyword evidence="7" id="KW-1185">Reference proteome</keyword>
<evidence type="ECO:0000256" key="3">
    <source>
        <dbReference type="ARBA" id="ARBA00023004"/>
    </source>
</evidence>
<dbReference type="Proteomes" id="UP000091926">
    <property type="component" value="Chromosome"/>
</dbReference>
<feature type="domain" description="Cytochrome c" evidence="5">
    <location>
        <begin position="58"/>
        <end position="149"/>
    </location>
</feature>
<evidence type="ECO:0000313" key="6">
    <source>
        <dbReference type="EMBL" id="ANN77464.1"/>
    </source>
</evidence>
<dbReference type="InterPro" id="IPR036909">
    <property type="entry name" value="Cyt_c-like_dom_sf"/>
</dbReference>
<keyword evidence="3 4" id="KW-0408">Iron</keyword>
<dbReference type="GO" id="GO:0009055">
    <property type="term" value="F:electron transfer activity"/>
    <property type="evidence" value="ECO:0007669"/>
    <property type="project" value="InterPro"/>
</dbReference>
<sequence length="149" mass="15494">MPACPFGTHARRAGPRRAARSRVARLAFGIVAITALPACGRESAPLWPGPDVRPLAQASPSRGERLIATHGCVSCHAIPGVRGPSSGVGPPLAAMGSRAYIGGVLPNTPENLVRWLQDPPAIDARTVMPNVGLSHAEAVDIAAYLLTLR</sequence>
<dbReference type="OrthoDB" id="3540130at2"/>
<dbReference type="GO" id="GO:0046872">
    <property type="term" value="F:metal ion binding"/>
    <property type="evidence" value="ECO:0007669"/>
    <property type="project" value="UniProtKB-KW"/>
</dbReference>
<gene>
    <name evidence="6" type="ORF">BAU07_10440</name>
</gene>
<reference evidence="6 7" key="1">
    <citation type="submission" date="2016-06" db="EMBL/GenBank/DDBJ databases">
        <title>Complete genome sequences of Bordetella bronchialis and Bordetella flabilis.</title>
        <authorList>
            <person name="LiPuma J.J."/>
            <person name="Spilker T."/>
        </authorList>
    </citation>
    <scope>NUCLEOTIDE SEQUENCE [LARGE SCALE GENOMIC DNA]</scope>
    <source>
        <strain evidence="6 7">AU10664</strain>
    </source>
</reference>
<dbReference type="Pfam" id="PF00034">
    <property type="entry name" value="Cytochrom_C"/>
    <property type="match status" value="1"/>
</dbReference>
<name>A0A193GDV1_9BORD</name>
<dbReference type="KEGG" id="bfz:BAU07_10440"/>
<dbReference type="PROSITE" id="PS51007">
    <property type="entry name" value="CYTC"/>
    <property type="match status" value="1"/>
</dbReference>
<keyword evidence="1 4" id="KW-0349">Heme</keyword>
<accession>A0A193GDV1</accession>
<dbReference type="SUPFAM" id="SSF46626">
    <property type="entry name" value="Cytochrome c"/>
    <property type="match status" value="1"/>
</dbReference>
<evidence type="ECO:0000256" key="4">
    <source>
        <dbReference type="PROSITE-ProRule" id="PRU00433"/>
    </source>
</evidence>
<dbReference type="Gene3D" id="1.10.760.10">
    <property type="entry name" value="Cytochrome c-like domain"/>
    <property type="match status" value="1"/>
</dbReference>